<protein>
    <submittedName>
        <fullName evidence="1">Uncharacterized protein</fullName>
    </submittedName>
</protein>
<proteinExistence type="predicted"/>
<dbReference type="PANTHER" id="PTHR33116:SF86">
    <property type="entry name" value="REVERSE TRANSCRIPTASE DOMAIN-CONTAINING PROTEIN"/>
    <property type="match status" value="1"/>
</dbReference>
<organism evidence="1">
    <name type="scientific">Ananas comosus var. bracteatus</name>
    <name type="common">red pineapple</name>
    <dbReference type="NCBI Taxonomy" id="296719"/>
    <lineage>
        <taxon>Eukaryota</taxon>
        <taxon>Viridiplantae</taxon>
        <taxon>Streptophyta</taxon>
        <taxon>Embryophyta</taxon>
        <taxon>Tracheophyta</taxon>
        <taxon>Spermatophyta</taxon>
        <taxon>Magnoliopsida</taxon>
        <taxon>Liliopsida</taxon>
        <taxon>Poales</taxon>
        <taxon>Bromeliaceae</taxon>
        <taxon>Bromelioideae</taxon>
        <taxon>Ananas</taxon>
    </lineage>
</organism>
<gene>
    <name evidence="1" type="ORF">CB5_LOCUS19106</name>
</gene>
<name>A0A6V7PYR9_ANACO</name>
<reference evidence="1" key="1">
    <citation type="submission" date="2020-07" db="EMBL/GenBank/DDBJ databases">
        <authorList>
            <person name="Lin J."/>
        </authorList>
    </citation>
    <scope>NUCLEOTIDE SEQUENCE</scope>
</reference>
<dbReference type="SUPFAM" id="SSF56219">
    <property type="entry name" value="DNase I-like"/>
    <property type="match status" value="1"/>
</dbReference>
<evidence type="ECO:0000313" key="1">
    <source>
        <dbReference type="EMBL" id="CAD1835895.1"/>
    </source>
</evidence>
<dbReference type="InterPro" id="IPR036691">
    <property type="entry name" value="Endo/exonu/phosph_ase_sf"/>
</dbReference>
<sequence>MNLLAWNCRGCGGSSTIRNLKNILRSAAVKMALILETKCGAGKSQSIIQSLPITNSFVVPSSGLSGGLWLIWDDSVKGQSAYLEQDQVFLFFKGHAPFCCAGDFNAICSEKEKIGGQSINKAKSVILFSKNTKESSKEKILKIFQVRDMHGQDKYLGYPLILAKYKFHSFKFNVDKFKKKLAGWKAKYLSHAGRLTLIKAVLSALPVPICSGGLGIRKCSAVHKALMLKLGWRLLSNPSSLWAKIIKARYFPKCSFWEASHPNRSSWTWKSIGLIKDHLKMVLDYWRRSHC</sequence>
<accession>A0A6V7PYR9</accession>
<dbReference type="AlphaFoldDB" id="A0A6V7PYR9"/>
<dbReference type="PANTHER" id="PTHR33116">
    <property type="entry name" value="REVERSE TRANSCRIPTASE ZINC-BINDING DOMAIN-CONTAINING PROTEIN-RELATED-RELATED"/>
    <property type="match status" value="1"/>
</dbReference>
<dbReference type="EMBL" id="LR862153">
    <property type="protein sequence ID" value="CAD1835895.1"/>
    <property type="molecule type" value="Genomic_DNA"/>
</dbReference>